<evidence type="ECO:0000259" key="5">
    <source>
        <dbReference type="PROSITE" id="PS50975"/>
    </source>
</evidence>
<keyword evidence="7" id="KW-1185">Reference proteome</keyword>
<dbReference type="EC" id="6.2.1.13" evidence="6"/>
<dbReference type="Pfam" id="PF19045">
    <property type="entry name" value="Ligase_CoA_2"/>
    <property type="match status" value="1"/>
</dbReference>
<dbReference type="SUPFAM" id="SSF51735">
    <property type="entry name" value="NAD(P)-binding Rossmann-fold domains"/>
    <property type="match status" value="1"/>
</dbReference>
<dbReference type="Pfam" id="PF13607">
    <property type="entry name" value="Succ_CoA_lig"/>
    <property type="match status" value="1"/>
</dbReference>
<evidence type="ECO:0000313" key="6">
    <source>
        <dbReference type="EMBL" id="UYP45418.1"/>
    </source>
</evidence>
<keyword evidence="2 4" id="KW-0547">Nucleotide-binding</keyword>
<dbReference type="InterPro" id="IPR036291">
    <property type="entry name" value="NAD(P)-bd_dom_sf"/>
</dbReference>
<evidence type="ECO:0000256" key="2">
    <source>
        <dbReference type="ARBA" id="ARBA00022741"/>
    </source>
</evidence>
<dbReference type="Proteomes" id="UP001208689">
    <property type="component" value="Chromosome"/>
</dbReference>
<organism evidence="6 7">
    <name type="scientific">Candidatus Lokiarchaeum ossiferum</name>
    <dbReference type="NCBI Taxonomy" id="2951803"/>
    <lineage>
        <taxon>Archaea</taxon>
        <taxon>Promethearchaeati</taxon>
        <taxon>Promethearchaeota</taxon>
        <taxon>Promethearchaeia</taxon>
        <taxon>Promethearchaeales</taxon>
        <taxon>Promethearchaeaceae</taxon>
        <taxon>Candidatus Lokiarchaeum</taxon>
    </lineage>
</organism>
<dbReference type="PANTHER" id="PTHR43334:SF1">
    <property type="entry name" value="3-HYDROXYPROPIONATE--COA LIGASE [ADP-FORMING]"/>
    <property type="match status" value="1"/>
</dbReference>
<dbReference type="SUPFAM" id="SSF52210">
    <property type="entry name" value="Succinyl-CoA synthetase domains"/>
    <property type="match status" value="2"/>
</dbReference>
<dbReference type="Gene3D" id="3.30.470.20">
    <property type="entry name" value="ATP-grasp fold, B domain"/>
    <property type="match status" value="1"/>
</dbReference>
<dbReference type="Pfam" id="PF13549">
    <property type="entry name" value="ATP-grasp_5"/>
    <property type="match status" value="1"/>
</dbReference>
<dbReference type="InterPro" id="IPR032875">
    <property type="entry name" value="Succ_CoA_lig_flav_dom"/>
</dbReference>
<dbReference type="InterPro" id="IPR013815">
    <property type="entry name" value="ATP_grasp_subdomain_1"/>
</dbReference>
<dbReference type="Gene3D" id="3.40.50.261">
    <property type="entry name" value="Succinyl-CoA synthetase domains"/>
    <property type="match status" value="2"/>
</dbReference>
<keyword evidence="1 6" id="KW-0436">Ligase</keyword>
<dbReference type="Gene3D" id="3.40.50.720">
    <property type="entry name" value="NAD(P)-binding Rossmann-like Domain"/>
    <property type="match status" value="1"/>
</dbReference>
<dbReference type="Pfam" id="PF13380">
    <property type="entry name" value="CoA_binding_2"/>
    <property type="match status" value="1"/>
</dbReference>
<dbReference type="InterPro" id="IPR011761">
    <property type="entry name" value="ATP-grasp"/>
</dbReference>
<proteinExistence type="predicted"/>
<dbReference type="PROSITE" id="PS50975">
    <property type="entry name" value="ATP_GRASP"/>
    <property type="match status" value="1"/>
</dbReference>
<dbReference type="InterPro" id="IPR016102">
    <property type="entry name" value="Succinyl-CoA_synth-like"/>
</dbReference>
<keyword evidence="3 4" id="KW-0067">ATP-binding</keyword>
<feature type="domain" description="ATP-grasp" evidence="5">
    <location>
        <begin position="498"/>
        <end position="534"/>
    </location>
</feature>
<dbReference type="Gene3D" id="3.30.1490.20">
    <property type="entry name" value="ATP-grasp fold, A domain"/>
    <property type="match status" value="1"/>
</dbReference>
<dbReference type="InterPro" id="IPR043938">
    <property type="entry name" value="Ligase_CoA_dom"/>
</dbReference>
<evidence type="ECO:0000313" key="7">
    <source>
        <dbReference type="Proteomes" id="UP001208689"/>
    </source>
</evidence>
<name>A0ABY6HPG9_9ARCH</name>
<dbReference type="SMART" id="SM00881">
    <property type="entry name" value="CoA_binding"/>
    <property type="match status" value="1"/>
</dbReference>
<dbReference type="InterPro" id="IPR014089">
    <property type="entry name" value="AcCoA-synth-alpha"/>
</dbReference>
<dbReference type="PANTHER" id="PTHR43334">
    <property type="entry name" value="ACETATE--COA LIGASE [ADP-FORMING]"/>
    <property type="match status" value="1"/>
</dbReference>
<reference evidence="6" key="1">
    <citation type="submission" date="2022-09" db="EMBL/GenBank/DDBJ databases">
        <title>Actin cytoskeleton and complex cell architecture in an #Asgard archaeon.</title>
        <authorList>
            <person name="Ponce Toledo R.I."/>
            <person name="Schleper C."/>
            <person name="Rodrigues Oliveira T."/>
            <person name="Wollweber F."/>
            <person name="Xu J."/>
            <person name="Rittmann S."/>
            <person name="Klingl A."/>
            <person name="Pilhofer M."/>
        </authorList>
    </citation>
    <scope>NUCLEOTIDE SEQUENCE</scope>
    <source>
        <strain evidence="6">B-35</strain>
    </source>
</reference>
<evidence type="ECO:0000256" key="3">
    <source>
        <dbReference type="ARBA" id="ARBA00022840"/>
    </source>
</evidence>
<dbReference type="NCBIfam" id="TIGR02717">
    <property type="entry name" value="AcCoA-syn-alpha"/>
    <property type="match status" value="1"/>
</dbReference>
<accession>A0ABY6HPG9</accession>
<dbReference type="InterPro" id="IPR003781">
    <property type="entry name" value="CoA-bd"/>
</dbReference>
<evidence type="ECO:0000256" key="1">
    <source>
        <dbReference type="ARBA" id="ARBA00022598"/>
    </source>
</evidence>
<dbReference type="SUPFAM" id="SSF56059">
    <property type="entry name" value="Glutathione synthetase ATP-binding domain-like"/>
    <property type="match status" value="1"/>
</dbReference>
<sequence>MPSKTVEELQPMFHPKSVAVIGASNKPGKIGNSVLKNMAESGYSGIIYPINPKADEILGHKAFKSITDVPGPIDLAVVCIPSKFCVPVVEDCGKKGIKTMVIITAGFKEIGGAGIEREHQIVSIAKKYNMRILGPNCLGLITSGNFSFSSLSPKKGHIGMLSQSGAMMTGLLDWAVENDIGFSSFISLGNKCDADEVDYIEYLAQDENTKVIAAYIESVQDGEKFFKVVSEATKKKPVILLKSGRSAAGAKAASSHTGALAGSDIAFDLAFKKAGVIRAETISDLFNYCLTFIIAPIPKGNKFAIITNAGGPGIITTDAMEASNLGFAQFTEDTVNKLQAVLPAESNFYNPVDIIGDAPPERYEAAIDILFQCPDSEVAGGIVLLTPQSQTEPLRVAKLVSALHQKYPNKTLVASFIGGVSVNEAAKVLTKGGVPTYAFPEEAVKVLKGLEYYGRIQKSPIITQKKVPHVDVNTTRVREIFDIVRKDNRAVLLSYETSEIFDIYGIKNPKSRLAQTARDAAELAEEIGFPVVMKIVSPQIIHKWDCGGVVLNIDTQQKAKDAFISIMSNAKAKGPSNADLRGVEVQQMITTKDKKKVNELIFGINRDPQWGPMIMVGSGGIYANYVKDVKFDLAFHYDRDDALKQLKQTNISKILEGVRGEPRSDIEGVVSILVKLSQLVNDFKDIVELDINPCLVFDAESGYSAVDIKITISH</sequence>
<dbReference type="InterPro" id="IPR051538">
    <property type="entry name" value="Acyl-CoA_Synth/Transferase"/>
</dbReference>
<dbReference type="GO" id="GO:0043758">
    <property type="term" value="F:acetate-CoA ligase (ADP-forming) activity"/>
    <property type="evidence" value="ECO:0007669"/>
    <property type="project" value="UniProtKB-EC"/>
</dbReference>
<dbReference type="EMBL" id="CP104013">
    <property type="protein sequence ID" value="UYP45418.1"/>
    <property type="molecule type" value="Genomic_DNA"/>
</dbReference>
<evidence type="ECO:0000256" key="4">
    <source>
        <dbReference type="PROSITE-ProRule" id="PRU00409"/>
    </source>
</evidence>
<protein>
    <submittedName>
        <fullName evidence="6">Acetate--CoA ligase [ADP-forming] I</fullName>
        <ecNumber evidence="6">6.2.1.13</ecNumber>
    </submittedName>
</protein>
<gene>
    <name evidence="6" type="ORF">NEF87_001703</name>
</gene>